<proteinExistence type="predicted"/>
<reference evidence="1 2" key="1">
    <citation type="submission" date="2019-05" db="EMBL/GenBank/DDBJ databases">
        <title>Mikania micrantha, genome provides insights into the molecular mechanism of rapid growth.</title>
        <authorList>
            <person name="Liu B."/>
        </authorList>
    </citation>
    <scope>NUCLEOTIDE SEQUENCE [LARGE SCALE GENOMIC DNA]</scope>
    <source>
        <strain evidence="1">NLD-2019</strain>
        <tissue evidence="1">Leaf</tissue>
    </source>
</reference>
<organism evidence="1 2">
    <name type="scientific">Mikania micrantha</name>
    <name type="common">bitter vine</name>
    <dbReference type="NCBI Taxonomy" id="192012"/>
    <lineage>
        <taxon>Eukaryota</taxon>
        <taxon>Viridiplantae</taxon>
        <taxon>Streptophyta</taxon>
        <taxon>Embryophyta</taxon>
        <taxon>Tracheophyta</taxon>
        <taxon>Spermatophyta</taxon>
        <taxon>Magnoliopsida</taxon>
        <taxon>eudicotyledons</taxon>
        <taxon>Gunneridae</taxon>
        <taxon>Pentapetalae</taxon>
        <taxon>asterids</taxon>
        <taxon>campanulids</taxon>
        <taxon>Asterales</taxon>
        <taxon>Asteraceae</taxon>
        <taxon>Asteroideae</taxon>
        <taxon>Heliantheae alliance</taxon>
        <taxon>Eupatorieae</taxon>
        <taxon>Mikania</taxon>
    </lineage>
</organism>
<evidence type="ECO:0000313" key="2">
    <source>
        <dbReference type="Proteomes" id="UP000326396"/>
    </source>
</evidence>
<dbReference type="InterPro" id="IPR004158">
    <property type="entry name" value="DUF247_pln"/>
</dbReference>
<gene>
    <name evidence="1" type="ORF">E3N88_08561</name>
</gene>
<accession>A0A5N6PJN4</accession>
<comment type="caution">
    <text evidence="1">The sequence shown here is derived from an EMBL/GenBank/DDBJ whole genome shotgun (WGS) entry which is preliminary data.</text>
</comment>
<keyword evidence="2" id="KW-1185">Reference proteome</keyword>
<dbReference type="Pfam" id="PF03140">
    <property type="entry name" value="DUF247"/>
    <property type="match status" value="2"/>
</dbReference>
<dbReference type="PANTHER" id="PTHR31170:SF25">
    <property type="entry name" value="BNAA09G04570D PROTEIN"/>
    <property type="match status" value="1"/>
</dbReference>
<dbReference type="Proteomes" id="UP000326396">
    <property type="component" value="Linkage Group LG12"/>
</dbReference>
<dbReference type="AlphaFoldDB" id="A0A5N6PJN4"/>
<sequence length="219" mass="25548">MSQEDEGSSSDNKDQNQSFLFDRLIFDRYWNHVEVGSRNLRSSCINIDDENEPIVPKSVGSLLDYVNKKSDMSISKQDTLKECIQKVRDSIEEIRKLYYEQFYDRRGYTDDKLAQMMVMDGCFILQFINKLSKSGDVLHINRLHSRVNKENSWLMDISFKPSSRKPIFRMSKVLIDSYFEVVMRNLIAYEQYSSPIGNYVTSYAMAMYMLVATPADIVS</sequence>
<protein>
    <submittedName>
        <fullName evidence="1">Uncharacterized protein</fullName>
    </submittedName>
</protein>
<dbReference type="EMBL" id="SZYD01000004">
    <property type="protein sequence ID" value="KAD6453855.1"/>
    <property type="molecule type" value="Genomic_DNA"/>
</dbReference>
<evidence type="ECO:0000313" key="1">
    <source>
        <dbReference type="EMBL" id="KAD6453855.1"/>
    </source>
</evidence>
<dbReference type="OrthoDB" id="591587at2759"/>
<dbReference type="PANTHER" id="PTHR31170">
    <property type="entry name" value="BNAC04G53230D PROTEIN"/>
    <property type="match status" value="1"/>
</dbReference>
<name>A0A5N6PJN4_9ASTR</name>